<dbReference type="AlphaFoldDB" id="A0A8J3MN13"/>
<accession>A0A8J3MN13</accession>
<dbReference type="EMBL" id="BNJF01000001">
    <property type="protein sequence ID" value="GHO42222.1"/>
    <property type="molecule type" value="Genomic_DNA"/>
</dbReference>
<proteinExistence type="predicted"/>
<dbReference type="RefSeq" id="WP_236030940.1">
    <property type="nucleotide sequence ID" value="NZ_BNJF01000001.1"/>
</dbReference>
<organism evidence="1 2">
    <name type="scientific">Ktedonospora formicarum</name>
    <dbReference type="NCBI Taxonomy" id="2778364"/>
    <lineage>
        <taxon>Bacteria</taxon>
        <taxon>Bacillati</taxon>
        <taxon>Chloroflexota</taxon>
        <taxon>Ktedonobacteria</taxon>
        <taxon>Ktedonobacterales</taxon>
        <taxon>Ktedonobacteraceae</taxon>
        <taxon>Ktedonospora</taxon>
    </lineage>
</organism>
<evidence type="ECO:0000313" key="2">
    <source>
        <dbReference type="Proteomes" id="UP000612362"/>
    </source>
</evidence>
<protein>
    <submittedName>
        <fullName evidence="1">Uncharacterized protein</fullName>
    </submittedName>
</protein>
<dbReference type="Proteomes" id="UP000612362">
    <property type="component" value="Unassembled WGS sequence"/>
</dbReference>
<comment type="caution">
    <text evidence="1">The sequence shown here is derived from an EMBL/GenBank/DDBJ whole genome shotgun (WGS) entry which is preliminary data.</text>
</comment>
<keyword evidence="2" id="KW-1185">Reference proteome</keyword>
<reference evidence="1" key="1">
    <citation type="submission" date="2020-10" db="EMBL/GenBank/DDBJ databases">
        <title>Taxonomic study of unclassified bacteria belonging to the class Ktedonobacteria.</title>
        <authorList>
            <person name="Yabe S."/>
            <person name="Wang C.M."/>
            <person name="Zheng Y."/>
            <person name="Sakai Y."/>
            <person name="Cavaletti L."/>
            <person name="Monciardini P."/>
            <person name="Donadio S."/>
        </authorList>
    </citation>
    <scope>NUCLEOTIDE SEQUENCE</scope>
    <source>
        <strain evidence="1">SOSP1-1</strain>
    </source>
</reference>
<name>A0A8J3MN13_9CHLR</name>
<sequence>MKRGEPPGYPRFQDRNQYASFTYPQAGLSMGNGRLALSKIRHIKMKRHRGVGGAVKT</sequence>
<gene>
    <name evidence="1" type="ORF">KSX_03850</name>
</gene>
<evidence type="ECO:0000313" key="1">
    <source>
        <dbReference type="EMBL" id="GHO42222.1"/>
    </source>
</evidence>